<evidence type="ECO:0000313" key="2">
    <source>
        <dbReference type="EMBL" id="GFY76859.1"/>
    </source>
</evidence>
<evidence type="ECO:0000313" key="3">
    <source>
        <dbReference type="Proteomes" id="UP000886998"/>
    </source>
</evidence>
<protein>
    <submittedName>
        <fullName evidence="2">Retrovirus-related Pol polyprotein from transposon opus</fullName>
    </submittedName>
</protein>
<keyword evidence="3" id="KW-1185">Reference proteome</keyword>
<gene>
    <name evidence="2" type="primary">X975_19749</name>
    <name evidence="2" type="ORF">TNIN_26691</name>
</gene>
<dbReference type="AlphaFoldDB" id="A0A8X6YW47"/>
<evidence type="ECO:0000256" key="1">
    <source>
        <dbReference type="SAM" id="MobiDB-lite"/>
    </source>
</evidence>
<name>A0A8X6YW47_9ARAC</name>
<comment type="caution">
    <text evidence="2">The sequence shown here is derived from an EMBL/GenBank/DDBJ whole genome shotgun (WGS) entry which is preliminary data.</text>
</comment>
<dbReference type="Proteomes" id="UP000886998">
    <property type="component" value="Unassembled WGS sequence"/>
</dbReference>
<feature type="region of interest" description="Disordered" evidence="1">
    <location>
        <begin position="1"/>
        <end position="47"/>
    </location>
</feature>
<reference evidence="2" key="1">
    <citation type="submission" date="2020-08" db="EMBL/GenBank/DDBJ databases">
        <title>Multicomponent nature underlies the extraordinary mechanical properties of spider dragline silk.</title>
        <authorList>
            <person name="Kono N."/>
            <person name="Nakamura H."/>
            <person name="Mori M."/>
            <person name="Yoshida Y."/>
            <person name="Ohtoshi R."/>
            <person name="Malay A.D."/>
            <person name="Moran D.A.P."/>
            <person name="Tomita M."/>
            <person name="Numata K."/>
            <person name="Arakawa K."/>
        </authorList>
    </citation>
    <scope>NUCLEOTIDE SEQUENCE</scope>
</reference>
<dbReference type="OrthoDB" id="6430750at2759"/>
<organism evidence="2 3">
    <name type="scientific">Trichonephila inaurata madagascariensis</name>
    <dbReference type="NCBI Taxonomy" id="2747483"/>
    <lineage>
        <taxon>Eukaryota</taxon>
        <taxon>Metazoa</taxon>
        <taxon>Ecdysozoa</taxon>
        <taxon>Arthropoda</taxon>
        <taxon>Chelicerata</taxon>
        <taxon>Arachnida</taxon>
        <taxon>Araneae</taxon>
        <taxon>Araneomorphae</taxon>
        <taxon>Entelegynae</taxon>
        <taxon>Araneoidea</taxon>
        <taxon>Nephilidae</taxon>
        <taxon>Trichonephila</taxon>
        <taxon>Trichonephila inaurata</taxon>
    </lineage>
</organism>
<proteinExistence type="predicted"/>
<sequence length="205" mass="23356">MGRGHTCQGNKRQDHVQRPSENNHTNRFPEDDRASRKYGRRGKVEPHVEGHVNIRTFAFGIYTSSQRSVGRRKRNIPTTVSRSVEKLRKAHEIASETAEATQNNYASYYDLLSREKQFKVGDKALVLLPSSTHKLMKTWIGPATIIEITRPYSSKVELDDGGIRELHFNKLRPYIARVGQVGLIFDQDSDSGDLHYAPTDTAYML</sequence>
<accession>A0A8X6YW47</accession>
<dbReference type="EMBL" id="BMAV01022183">
    <property type="protein sequence ID" value="GFY76859.1"/>
    <property type="molecule type" value="Genomic_DNA"/>
</dbReference>